<organism evidence="2 3">
    <name type="scientific">Corallococcus carmarthensis</name>
    <dbReference type="NCBI Taxonomy" id="2316728"/>
    <lineage>
        <taxon>Bacteria</taxon>
        <taxon>Pseudomonadati</taxon>
        <taxon>Myxococcota</taxon>
        <taxon>Myxococcia</taxon>
        <taxon>Myxococcales</taxon>
        <taxon>Cystobacterineae</taxon>
        <taxon>Myxococcaceae</taxon>
        <taxon>Corallococcus</taxon>
    </lineage>
</organism>
<dbReference type="Proteomes" id="UP000268313">
    <property type="component" value="Unassembled WGS sequence"/>
</dbReference>
<gene>
    <name evidence="2" type="ORF">D7X32_24565</name>
</gene>
<evidence type="ECO:0000256" key="1">
    <source>
        <dbReference type="SAM" id="SignalP"/>
    </source>
</evidence>
<dbReference type="RefSeq" id="WP_147450248.1">
    <property type="nucleotide sequence ID" value="NZ_RAWE01000100.1"/>
</dbReference>
<evidence type="ECO:0000313" key="3">
    <source>
        <dbReference type="Proteomes" id="UP000268313"/>
    </source>
</evidence>
<dbReference type="EMBL" id="RAWE01000100">
    <property type="protein sequence ID" value="RKH00066.1"/>
    <property type="molecule type" value="Genomic_DNA"/>
</dbReference>
<accession>A0A3A8JY11</accession>
<comment type="caution">
    <text evidence="2">The sequence shown here is derived from an EMBL/GenBank/DDBJ whole genome shotgun (WGS) entry which is preliminary data.</text>
</comment>
<reference evidence="3" key="1">
    <citation type="submission" date="2018-09" db="EMBL/GenBank/DDBJ databases">
        <authorList>
            <person name="Livingstone P.G."/>
            <person name="Whitworth D.E."/>
        </authorList>
    </citation>
    <scope>NUCLEOTIDE SEQUENCE [LARGE SCALE GENOMIC DNA]</scope>
    <source>
        <strain evidence="3">CA043D</strain>
    </source>
</reference>
<feature type="signal peptide" evidence="1">
    <location>
        <begin position="1"/>
        <end position="19"/>
    </location>
</feature>
<keyword evidence="3" id="KW-1185">Reference proteome</keyword>
<sequence>MKRGFLAALLLSGASFALACSDTTSTAGAAGLSGTYDVVLSNQLVFVTSQDRDELRVLDLTRSPREFLPAPNPLEPLAIPVIARPDSLTRDVGYDSSGHDVSGPYIYARSSGGRGISVVAANPARLNEVTRLATGQLITAFAAHAPVAEGAPSVLYYALQTRPEAAEQLCGPFGGGVVMRQELPGPEGFDAAALPPALPVFCLKPADTVMSLITLPARANVADSLVVAIRNVSGTSRLVRVVADGASVEIPYKRPRPAPYVVPTYTDLVDIPARLVATHPSYEVRKDKVAGKCPEGSVEKSQDDGTTICIETWPAGRYVYVVLDELTCNSSDCEGVIALDNGPDPLVPSAAPVLARDVTGAPMLTLKPSGGLPTGLTLRADLQVREFLSDSVAYINTIPLLGIVPSSNGDITLFRADERRAFNLDRHPTDGPLSASVTAELRDSNELARTEQVQGAITAIEPGCPQVDATNATAFLCNGTVPGGTYRFVFQGELPGLVGLRRDLTVEDPQLLIETDLATARGVVPGDSIVLENNAGACSTIIPILRLEDQGNGLTRLYPDLSNEEVAAGAQACASYPNFSVRAGATVKPYLLYSGLESSDTFVQRLNVGEAYTVSSFLDYYYHPNGFDLGLDPPKSPTTYAPAPLTLTLTPNIGASDRLNPGDRFVVTLLPRFRRFVFGVDTSSTSNLAVYTLPASVVATDVDGASLAFLAYPSADGILQVALESISDNVDNLTYLRAFQ</sequence>
<evidence type="ECO:0008006" key="4">
    <source>
        <dbReference type="Google" id="ProtNLM"/>
    </source>
</evidence>
<keyword evidence="1" id="KW-0732">Signal</keyword>
<proteinExistence type="predicted"/>
<feature type="chain" id="PRO_5017208637" description="Lipoprotein" evidence="1">
    <location>
        <begin position="20"/>
        <end position="740"/>
    </location>
</feature>
<protein>
    <recommendedName>
        <fullName evidence="4">Lipoprotein</fullName>
    </recommendedName>
</protein>
<name>A0A3A8JY11_9BACT</name>
<evidence type="ECO:0000313" key="2">
    <source>
        <dbReference type="EMBL" id="RKH00066.1"/>
    </source>
</evidence>
<dbReference type="OrthoDB" id="5489136at2"/>
<dbReference type="PROSITE" id="PS51257">
    <property type="entry name" value="PROKAR_LIPOPROTEIN"/>
    <property type="match status" value="1"/>
</dbReference>
<dbReference type="AlphaFoldDB" id="A0A3A8JY11"/>